<dbReference type="CDD" id="cd06471">
    <property type="entry name" value="ACD_LpsHSP_like"/>
    <property type="match status" value="1"/>
</dbReference>
<reference evidence="4" key="1">
    <citation type="submission" date="2020-08" db="EMBL/GenBank/DDBJ databases">
        <title>Genome public.</title>
        <authorList>
            <person name="Liu C."/>
            <person name="Sun Q."/>
        </authorList>
    </citation>
    <scope>NUCLEOTIDE SEQUENCE</scope>
    <source>
        <strain evidence="4">BX8</strain>
    </source>
</reference>
<dbReference type="Proteomes" id="UP000659630">
    <property type="component" value="Unassembled WGS sequence"/>
</dbReference>
<dbReference type="Gene3D" id="2.60.40.790">
    <property type="match status" value="1"/>
</dbReference>
<comment type="similarity">
    <text evidence="1 2">Belongs to the small heat shock protein (HSP20) family.</text>
</comment>
<feature type="domain" description="SHSP" evidence="3">
    <location>
        <begin position="32"/>
        <end position="146"/>
    </location>
</feature>
<comment type="caution">
    <text evidence="4">The sequence shown here is derived from an EMBL/GenBank/DDBJ whole genome shotgun (WGS) entry which is preliminary data.</text>
</comment>
<dbReference type="InterPro" id="IPR002068">
    <property type="entry name" value="A-crystallin/Hsp20_dom"/>
</dbReference>
<evidence type="ECO:0000256" key="2">
    <source>
        <dbReference type="RuleBase" id="RU003616"/>
    </source>
</evidence>
<evidence type="ECO:0000313" key="5">
    <source>
        <dbReference type="Proteomes" id="UP000659630"/>
    </source>
</evidence>
<evidence type="ECO:0000313" key="4">
    <source>
        <dbReference type="EMBL" id="MBC5581086.1"/>
    </source>
</evidence>
<dbReference type="Pfam" id="PF00011">
    <property type="entry name" value="HSP20"/>
    <property type="match status" value="1"/>
</dbReference>
<evidence type="ECO:0000256" key="1">
    <source>
        <dbReference type="PROSITE-ProRule" id="PRU00285"/>
    </source>
</evidence>
<dbReference type="PROSITE" id="PS01031">
    <property type="entry name" value="SHSP"/>
    <property type="match status" value="1"/>
</dbReference>
<protein>
    <submittedName>
        <fullName evidence="4">Hsp20/alpha crystallin family protein</fullName>
    </submittedName>
</protein>
<dbReference type="SUPFAM" id="SSF49764">
    <property type="entry name" value="HSP20-like chaperones"/>
    <property type="match status" value="1"/>
</dbReference>
<dbReference type="RefSeq" id="WP_186887456.1">
    <property type="nucleotide sequence ID" value="NZ_JACONZ010000002.1"/>
</dbReference>
<dbReference type="AlphaFoldDB" id="A0A923I6A8"/>
<evidence type="ECO:0000259" key="3">
    <source>
        <dbReference type="PROSITE" id="PS01031"/>
    </source>
</evidence>
<proteinExistence type="inferred from homology"/>
<gene>
    <name evidence="4" type="ORF">H8S23_06170</name>
</gene>
<accession>A0A923I6A8</accession>
<organism evidence="4 5">
    <name type="scientific">Anaerofilum hominis</name>
    <dbReference type="NCBI Taxonomy" id="2763016"/>
    <lineage>
        <taxon>Bacteria</taxon>
        <taxon>Bacillati</taxon>
        <taxon>Bacillota</taxon>
        <taxon>Clostridia</taxon>
        <taxon>Eubacteriales</taxon>
        <taxon>Oscillospiraceae</taxon>
        <taxon>Anaerofilum</taxon>
    </lineage>
</organism>
<dbReference type="PANTHER" id="PTHR11527">
    <property type="entry name" value="HEAT-SHOCK PROTEIN 20 FAMILY MEMBER"/>
    <property type="match status" value="1"/>
</dbReference>
<dbReference type="EMBL" id="JACONZ010000002">
    <property type="protein sequence ID" value="MBC5581086.1"/>
    <property type="molecule type" value="Genomic_DNA"/>
</dbReference>
<dbReference type="InterPro" id="IPR008978">
    <property type="entry name" value="HSP20-like_chaperone"/>
</dbReference>
<sequence length="146" mass="16515">MFGLMPYERRERGMMDLFNDLDKYFFGDKSMPSMPALSCRTDIEDRGDSYLLSAELPGFSKEDIRLDLDGDVLTISAAHSGESEKKEKDGSYVCRERHYGSYSRSFDVSAIRQEEIRATYKNGVLELTLPKKEAAPAPAARAIEIE</sequence>
<dbReference type="InterPro" id="IPR031107">
    <property type="entry name" value="Small_HSP"/>
</dbReference>
<name>A0A923I6A8_9FIRM</name>
<keyword evidence="5" id="KW-1185">Reference proteome</keyword>